<evidence type="ECO:0000313" key="2">
    <source>
        <dbReference type="Proteomes" id="UP000315295"/>
    </source>
</evidence>
<dbReference type="AlphaFoldDB" id="A0A540MFP0"/>
<accession>A0A540MFP0</accession>
<dbReference type="Proteomes" id="UP000315295">
    <property type="component" value="Unassembled WGS sequence"/>
</dbReference>
<dbReference type="EMBL" id="VIEB01000270">
    <property type="protein sequence ID" value="TQD97513.1"/>
    <property type="molecule type" value="Genomic_DNA"/>
</dbReference>
<keyword evidence="2" id="KW-1185">Reference proteome</keyword>
<protein>
    <submittedName>
        <fullName evidence="1">Uncharacterized protein</fullName>
    </submittedName>
</protein>
<proteinExistence type="predicted"/>
<reference evidence="1 2" key="1">
    <citation type="journal article" date="2019" name="G3 (Bethesda)">
        <title>Sequencing of a Wild Apple (Malus baccata) Genome Unravels the Differences Between Cultivated and Wild Apple Species Regarding Disease Resistance and Cold Tolerance.</title>
        <authorList>
            <person name="Chen X."/>
        </authorList>
    </citation>
    <scope>NUCLEOTIDE SEQUENCE [LARGE SCALE GENOMIC DNA]</scope>
    <source>
        <strain evidence="2">cv. Shandingzi</strain>
        <tissue evidence="1">Leaves</tissue>
    </source>
</reference>
<evidence type="ECO:0000313" key="1">
    <source>
        <dbReference type="EMBL" id="TQD97513.1"/>
    </source>
</evidence>
<organism evidence="1 2">
    <name type="scientific">Malus baccata</name>
    <name type="common">Siberian crab apple</name>
    <name type="synonym">Pyrus baccata</name>
    <dbReference type="NCBI Taxonomy" id="106549"/>
    <lineage>
        <taxon>Eukaryota</taxon>
        <taxon>Viridiplantae</taxon>
        <taxon>Streptophyta</taxon>
        <taxon>Embryophyta</taxon>
        <taxon>Tracheophyta</taxon>
        <taxon>Spermatophyta</taxon>
        <taxon>Magnoliopsida</taxon>
        <taxon>eudicotyledons</taxon>
        <taxon>Gunneridae</taxon>
        <taxon>Pentapetalae</taxon>
        <taxon>rosids</taxon>
        <taxon>fabids</taxon>
        <taxon>Rosales</taxon>
        <taxon>Rosaceae</taxon>
        <taxon>Amygdaloideae</taxon>
        <taxon>Maleae</taxon>
        <taxon>Malus</taxon>
    </lineage>
</organism>
<comment type="caution">
    <text evidence="1">The sequence shown here is derived from an EMBL/GenBank/DDBJ whole genome shotgun (WGS) entry which is preliminary data.</text>
</comment>
<sequence length="71" mass="8340">MYLNEIVFNHHSFVSIHWELLREESDCKAVSQDKVREAAEYCIALHLPRKKTKTESLKHTVLKQASIGFFH</sequence>
<gene>
    <name evidence="1" type="ORF">C1H46_016850</name>
</gene>
<name>A0A540MFP0_MALBA</name>